<dbReference type="EMBL" id="LS974619">
    <property type="protein sequence ID" value="CAG7883809.1"/>
    <property type="molecule type" value="Genomic_DNA"/>
</dbReference>
<dbReference type="SUPFAM" id="SSF103481">
    <property type="entry name" value="Multidrug resistance efflux transporter EmrE"/>
    <property type="match status" value="1"/>
</dbReference>
<dbReference type="Gene3D" id="2.160.20.10">
    <property type="entry name" value="Single-stranded right-handed beta-helix, Pectin lyase-like"/>
    <property type="match status" value="1"/>
</dbReference>
<feature type="transmembrane region" description="Helical" evidence="17">
    <location>
        <begin position="711"/>
        <end position="731"/>
    </location>
</feature>
<name>A0A8D9GNR5_BRACM</name>
<evidence type="ECO:0000256" key="4">
    <source>
        <dbReference type="ARBA" id="ARBA00008834"/>
    </source>
</evidence>
<feature type="transmembrane region" description="Helical" evidence="17">
    <location>
        <begin position="802"/>
        <end position="827"/>
    </location>
</feature>
<evidence type="ECO:0000256" key="5">
    <source>
        <dbReference type="ARBA" id="ARBA00022448"/>
    </source>
</evidence>
<keyword evidence="12 15" id="KW-0326">Glycosidase</keyword>
<feature type="transmembrane region" description="Helical" evidence="17">
    <location>
        <begin position="770"/>
        <end position="787"/>
    </location>
</feature>
<comment type="subcellular location">
    <subcellularLocation>
        <location evidence="1">Membrane</location>
        <topology evidence="1">Multi-pass membrane protein</topology>
    </subcellularLocation>
    <subcellularLocation>
        <location evidence="2">Secreted</location>
        <location evidence="2">Cell wall</location>
    </subcellularLocation>
</comment>
<evidence type="ECO:0000256" key="13">
    <source>
        <dbReference type="ARBA" id="ARBA00023316"/>
    </source>
</evidence>
<dbReference type="PANTHER" id="PTHR31376:SF57">
    <property type="entry name" value="PURINE PERMEASE 22-RELATED"/>
    <property type="match status" value="1"/>
</dbReference>
<evidence type="ECO:0000256" key="9">
    <source>
        <dbReference type="ARBA" id="ARBA00022801"/>
    </source>
</evidence>
<evidence type="ECO:0000256" key="12">
    <source>
        <dbReference type="ARBA" id="ARBA00023295"/>
    </source>
</evidence>
<dbReference type="Pfam" id="PF16913">
    <property type="entry name" value="PUNUT"/>
    <property type="match status" value="1"/>
</dbReference>
<keyword evidence="11 17" id="KW-0472">Membrane</keyword>
<feature type="non-terminal residue" evidence="18">
    <location>
        <position position="1"/>
    </location>
</feature>
<dbReference type="Gramene" id="A03p51520.2_BraZ1">
    <property type="protein sequence ID" value="A03p51520.2_BraZ1.CDS"/>
    <property type="gene ID" value="A03g51520.2_BraZ1"/>
</dbReference>
<evidence type="ECO:0000256" key="10">
    <source>
        <dbReference type="ARBA" id="ARBA00022989"/>
    </source>
</evidence>
<evidence type="ECO:0000256" key="11">
    <source>
        <dbReference type="ARBA" id="ARBA00023136"/>
    </source>
</evidence>
<feature type="transmembrane region" description="Helical" evidence="17">
    <location>
        <begin position="199"/>
        <end position="219"/>
    </location>
</feature>
<dbReference type="InterPro" id="IPR011050">
    <property type="entry name" value="Pectin_lyase_fold/virulence"/>
</dbReference>
<evidence type="ECO:0000256" key="1">
    <source>
        <dbReference type="ARBA" id="ARBA00004141"/>
    </source>
</evidence>
<dbReference type="Proteomes" id="UP000694005">
    <property type="component" value="Chromosome A03"/>
</dbReference>
<keyword evidence="7" id="KW-0964">Secreted</keyword>
<feature type="transmembrane region" description="Helical" evidence="17">
    <location>
        <begin position="20"/>
        <end position="42"/>
    </location>
</feature>
<feature type="transmembrane region" description="Helical" evidence="17">
    <location>
        <begin position="909"/>
        <end position="930"/>
    </location>
</feature>
<evidence type="ECO:0000256" key="6">
    <source>
        <dbReference type="ARBA" id="ARBA00022512"/>
    </source>
</evidence>
<keyword evidence="6" id="KW-0134">Cell wall</keyword>
<sequence length="979" mass="108011">QSRPHRKNIQSPIPKPKNLFFSLLLLYLLFTFFFGFISSLFFTMSNETKDFYNYQFPSSFSLYDMMNLPTSAPSSYGNNGFDLSSYSFTDCLQSSPGAYDSLLQKNFGLSPSSSEVFNSSIDQESKRDVSNDVTGETPTRVSAPSSSSEADHPGEDSGKSQIRKRELAEDGGEENQNSKKVCKSSFFTFMSIVEMKFTIFHYLRVLFFFFMALSSYSFVVRGDKSSVLIVDVRSFGARANDHRDNTKAFVAAWDMACKSSSSSVDLIIPRGEFHVGPIRFSGPCTNVTHLTVRVKGHLKASTDLSKYRSGGGWIEFGWINGLTLTGGGTFDGQGALAWPFNNCITDSHCKLLPTSLKFVGMNRTIVRRISSVNSKFFHMALVQCRDFKGTRLNITAPSDSPNTDGIHIERSSNVYFSRSHIATGDDCVSIGQGNSQITITSIKCGPGHGISVGSLGRYPNEKDVKGLVVRDCKMSGTTNGIRIKTWADSPGLSEATNMTFQNIIMSNVTNPIIIDQSYCPFSSCSSNVPSKVKLSEIYFKNIRGSSSSKVAVQLHCSEGMPCKKVYLENVHLYLASSSGGGSGKQQSSNGGNEAVSSSCRYVRANYIGTQSPPPCDQNLEANLIEATSSEPQTKNYKRWIRLSIYVFFVLFFQPLATILGRLYYENGGESTYVVTLLPLIGFPVLILFNFFSQLRQQPKSTDTNFNQSPSFTTLVSVYMCTGLLLSAYAYLYAIGLLYLPVSTFSLILASQLAFTAFFSYFLNSQKFTPFIVNSLFLLTVSSALLVVDTESQDTTNVSRVQYVIGFICTLGASAGIGLLLSLIQLLFRKVFKEHTSSVVMDLTIYQSLVASCVVLIGLFASGEWRTLPSEMRNYKLGQVSYVVTLVSAAISWQVYTVGLVGLIFESSSVFSNSITAVGLPIVPVIAVIVFHDKMEASKIFSIVLAIWGFVSFVYQHYLDEKKLKTCNTDPVENDGTQTW</sequence>
<dbReference type="SUPFAM" id="SSF51126">
    <property type="entry name" value="Pectin lyase-like"/>
    <property type="match status" value="1"/>
</dbReference>
<dbReference type="InterPro" id="IPR000743">
    <property type="entry name" value="Glyco_hydro_28"/>
</dbReference>
<dbReference type="InterPro" id="IPR037185">
    <property type="entry name" value="EmrE-like"/>
</dbReference>
<comment type="similarity">
    <text evidence="3">Belongs to the purine permeases (TC 2.A.7.14) family.</text>
</comment>
<feature type="active site" evidence="14">
    <location>
        <position position="448"/>
    </location>
</feature>
<keyword evidence="5" id="KW-0813">Transport</keyword>
<feature type="transmembrane region" description="Helical" evidence="17">
    <location>
        <begin position="839"/>
        <end position="859"/>
    </location>
</feature>
<organism evidence="18 19">
    <name type="scientific">Brassica campestris</name>
    <name type="common">Field mustard</name>
    <dbReference type="NCBI Taxonomy" id="3711"/>
    <lineage>
        <taxon>Eukaryota</taxon>
        <taxon>Viridiplantae</taxon>
        <taxon>Streptophyta</taxon>
        <taxon>Embryophyta</taxon>
        <taxon>Tracheophyta</taxon>
        <taxon>Spermatophyta</taxon>
        <taxon>Magnoliopsida</taxon>
        <taxon>eudicotyledons</taxon>
        <taxon>Gunneridae</taxon>
        <taxon>Pentapetalae</taxon>
        <taxon>rosids</taxon>
        <taxon>malvids</taxon>
        <taxon>Brassicales</taxon>
        <taxon>Brassicaceae</taxon>
        <taxon>Brassiceae</taxon>
        <taxon>Brassica</taxon>
    </lineage>
</organism>
<dbReference type="Pfam" id="PF00295">
    <property type="entry name" value="Glyco_hydro_28"/>
    <property type="match status" value="1"/>
</dbReference>
<evidence type="ECO:0000256" key="2">
    <source>
        <dbReference type="ARBA" id="ARBA00004191"/>
    </source>
</evidence>
<keyword evidence="13" id="KW-0961">Cell wall biogenesis/degradation</keyword>
<feature type="compositionally biased region" description="Basic and acidic residues" evidence="16">
    <location>
        <begin position="149"/>
        <end position="168"/>
    </location>
</feature>
<feature type="transmembrane region" description="Helical" evidence="17">
    <location>
        <begin position="670"/>
        <end position="691"/>
    </location>
</feature>
<evidence type="ECO:0000256" key="3">
    <source>
        <dbReference type="ARBA" id="ARBA00006213"/>
    </source>
</evidence>
<protein>
    <submittedName>
        <fullName evidence="18">Uncharacterized protein</fullName>
    </submittedName>
</protein>
<gene>
    <name evidence="18" type="ORF">BRAPAZ1V2_A03P51520.2</name>
</gene>
<evidence type="ECO:0000256" key="16">
    <source>
        <dbReference type="SAM" id="MobiDB-lite"/>
    </source>
</evidence>
<dbReference type="GO" id="GO:0016020">
    <property type="term" value="C:membrane"/>
    <property type="evidence" value="ECO:0007669"/>
    <property type="project" value="UniProtKB-SubCell"/>
</dbReference>
<evidence type="ECO:0000256" key="14">
    <source>
        <dbReference type="PROSITE-ProRule" id="PRU10052"/>
    </source>
</evidence>
<evidence type="ECO:0000256" key="15">
    <source>
        <dbReference type="RuleBase" id="RU361169"/>
    </source>
</evidence>
<dbReference type="GO" id="GO:0015211">
    <property type="term" value="F:purine nucleoside transmembrane transporter activity"/>
    <property type="evidence" value="ECO:0007669"/>
    <property type="project" value="InterPro"/>
</dbReference>
<feature type="transmembrane region" description="Helical" evidence="17">
    <location>
        <begin position="642"/>
        <end position="664"/>
    </location>
</feature>
<feature type="region of interest" description="Disordered" evidence="16">
    <location>
        <begin position="118"/>
        <end position="177"/>
    </location>
</feature>
<evidence type="ECO:0000313" key="19">
    <source>
        <dbReference type="Proteomes" id="UP000694005"/>
    </source>
</evidence>
<feature type="transmembrane region" description="Helical" evidence="17">
    <location>
        <begin position="737"/>
        <end position="758"/>
    </location>
</feature>
<evidence type="ECO:0000256" key="8">
    <source>
        <dbReference type="ARBA" id="ARBA00022692"/>
    </source>
</evidence>
<dbReference type="InterPro" id="IPR030182">
    <property type="entry name" value="PUP_plant"/>
</dbReference>
<keyword evidence="8 17" id="KW-0812">Transmembrane</keyword>
<feature type="transmembrane region" description="Helical" evidence="17">
    <location>
        <begin position="936"/>
        <end position="954"/>
    </location>
</feature>
<dbReference type="GO" id="GO:0071555">
    <property type="term" value="P:cell wall organization"/>
    <property type="evidence" value="ECO:0007669"/>
    <property type="project" value="UniProtKB-KW"/>
</dbReference>
<keyword evidence="10 17" id="KW-1133">Transmembrane helix</keyword>
<feature type="compositionally biased region" description="Polar residues" evidence="16">
    <location>
        <begin position="131"/>
        <end position="148"/>
    </location>
</feature>
<accession>A0A8D9GNR5</accession>
<dbReference type="SMART" id="SM00710">
    <property type="entry name" value="PbH1"/>
    <property type="match status" value="3"/>
</dbReference>
<evidence type="ECO:0000256" key="17">
    <source>
        <dbReference type="SAM" id="Phobius"/>
    </source>
</evidence>
<dbReference type="PROSITE" id="PS00502">
    <property type="entry name" value="POLYGALACTURONASE"/>
    <property type="match status" value="1"/>
</dbReference>
<keyword evidence="9 15" id="KW-0378">Hydrolase</keyword>
<reference evidence="18 19" key="1">
    <citation type="submission" date="2021-07" db="EMBL/GenBank/DDBJ databases">
        <authorList>
            <consortium name="Genoscope - CEA"/>
            <person name="William W."/>
        </authorList>
    </citation>
    <scope>NUCLEOTIDE SEQUENCE [LARGE SCALE GENOMIC DNA]</scope>
</reference>
<proteinExistence type="inferred from homology"/>
<dbReference type="InterPro" id="IPR006626">
    <property type="entry name" value="PbH1"/>
</dbReference>
<comment type="similarity">
    <text evidence="4 15">Belongs to the glycosyl hydrolase 28 family.</text>
</comment>
<feature type="transmembrane region" description="Helical" evidence="17">
    <location>
        <begin position="879"/>
        <end position="902"/>
    </location>
</feature>
<dbReference type="FunFam" id="2.160.20.10:FF:000004">
    <property type="entry name" value="Pectin lyase-like superfamily protein"/>
    <property type="match status" value="1"/>
</dbReference>
<evidence type="ECO:0000256" key="7">
    <source>
        <dbReference type="ARBA" id="ARBA00022525"/>
    </source>
</evidence>
<dbReference type="AlphaFoldDB" id="A0A8D9GNR5"/>
<dbReference type="PANTHER" id="PTHR31376">
    <property type="entry name" value="OS09G0467300 PROTEIN-RELATED"/>
    <property type="match status" value="1"/>
</dbReference>
<dbReference type="GO" id="GO:0005345">
    <property type="term" value="F:purine nucleobase transmembrane transporter activity"/>
    <property type="evidence" value="ECO:0007669"/>
    <property type="project" value="UniProtKB-ARBA"/>
</dbReference>
<dbReference type="GO" id="GO:0004650">
    <property type="term" value="F:polygalacturonase activity"/>
    <property type="evidence" value="ECO:0007669"/>
    <property type="project" value="InterPro"/>
</dbReference>
<dbReference type="GO" id="GO:0005975">
    <property type="term" value="P:carbohydrate metabolic process"/>
    <property type="evidence" value="ECO:0007669"/>
    <property type="project" value="InterPro"/>
</dbReference>
<dbReference type="InterPro" id="IPR012334">
    <property type="entry name" value="Pectin_lyas_fold"/>
</dbReference>
<evidence type="ECO:0000313" key="18">
    <source>
        <dbReference type="EMBL" id="CAG7883809.1"/>
    </source>
</evidence>